<gene>
    <name evidence="1" type="ORF">SAMN05216555_101149</name>
</gene>
<evidence type="ECO:0000313" key="2">
    <source>
        <dbReference type="Proteomes" id="UP000182130"/>
    </source>
</evidence>
<evidence type="ECO:0000313" key="1">
    <source>
        <dbReference type="EMBL" id="SDI14758.1"/>
    </source>
</evidence>
<reference evidence="2" key="1">
    <citation type="submission" date="2016-10" db="EMBL/GenBank/DDBJ databases">
        <authorList>
            <person name="Varghese N."/>
            <person name="Submissions S."/>
        </authorList>
    </citation>
    <scope>NUCLEOTIDE SEQUENCE [LARGE SCALE GENOMIC DNA]</scope>
    <source>
        <strain evidence="2">CGMCC 1.10783</strain>
    </source>
</reference>
<accession>A0A1G8I743</accession>
<dbReference type="OrthoDB" id="4949477at2"/>
<dbReference type="RefSeq" id="WP_074586129.1">
    <property type="nucleotide sequence ID" value="NZ_FNEI01000001.1"/>
</dbReference>
<proteinExistence type="predicted"/>
<organism evidence="1 2">
    <name type="scientific">Arthrobacter cupressi</name>
    <dbReference type="NCBI Taxonomy" id="1045773"/>
    <lineage>
        <taxon>Bacteria</taxon>
        <taxon>Bacillati</taxon>
        <taxon>Actinomycetota</taxon>
        <taxon>Actinomycetes</taxon>
        <taxon>Micrococcales</taxon>
        <taxon>Micrococcaceae</taxon>
        <taxon>Arthrobacter</taxon>
    </lineage>
</organism>
<dbReference type="EMBL" id="FNEI01000001">
    <property type="protein sequence ID" value="SDI14758.1"/>
    <property type="molecule type" value="Genomic_DNA"/>
</dbReference>
<dbReference type="Proteomes" id="UP000182130">
    <property type="component" value="Unassembled WGS sequence"/>
</dbReference>
<protein>
    <submittedName>
        <fullName evidence="1">Uncharacterized protein</fullName>
    </submittedName>
</protein>
<name>A0A1G8I743_9MICC</name>
<sequence>MPFDATTHVDAIRVGTSPATALPVIPCIDATSGTVLLFVAGRQELHRCAEPLLLTRALSRAVRPALWLPAERKLLLAVAARGYRAGKELSFILE</sequence>
<keyword evidence="2" id="KW-1185">Reference proteome</keyword>
<dbReference type="AlphaFoldDB" id="A0A1G8I743"/>